<feature type="domain" description="Virulence-associated protein E-like" evidence="2">
    <location>
        <begin position="429"/>
        <end position="617"/>
    </location>
</feature>
<dbReference type="Gene3D" id="3.40.1360.10">
    <property type="match status" value="1"/>
</dbReference>
<dbReference type="CDD" id="cd01029">
    <property type="entry name" value="TOPRIM_primases"/>
    <property type="match status" value="1"/>
</dbReference>
<keyword evidence="5" id="KW-1185">Reference proteome</keyword>
<gene>
    <name evidence="4" type="ORF">Rmf_19130</name>
</gene>
<feature type="compositionally biased region" description="Basic and acidic residues" evidence="1">
    <location>
        <begin position="745"/>
        <end position="755"/>
    </location>
</feature>
<dbReference type="PANTHER" id="PTHR34985">
    <property type="entry name" value="SLR0554 PROTEIN"/>
    <property type="match status" value="1"/>
</dbReference>
<evidence type="ECO:0000259" key="3">
    <source>
        <dbReference type="Pfam" id="PF13362"/>
    </source>
</evidence>
<dbReference type="SUPFAM" id="SSF56731">
    <property type="entry name" value="DNA primase core"/>
    <property type="match status" value="1"/>
</dbReference>
<evidence type="ECO:0000313" key="5">
    <source>
        <dbReference type="Proteomes" id="UP000831327"/>
    </source>
</evidence>
<dbReference type="InterPro" id="IPR006171">
    <property type="entry name" value="TOPRIM_dom"/>
</dbReference>
<evidence type="ECO:0000313" key="4">
    <source>
        <dbReference type="EMBL" id="BDG71984.1"/>
    </source>
</evidence>
<accession>A0ABN6P088</accession>
<sequence>MADDHYTQENASAQGSDYERSHDSGTTVKKARAEYRKGISQIQADHPVARYFDSRGLWPLQPYEREILRAQFHDVDGDTPEEDWSGFWLCAPLHDQDGSLVAIQRTSISKQGEKVRVAGRNDRITVGEAYGASIRLRPVVGDDGILYVAEGLEDAMSIARFTKGAAVCWAACGRRALEEIHLPPNLGELRICADNDPAGLESAQVLAMRAVLAGKKVQILASPVAGEDPNDAWLAKRDLNSILEGWIGRLHTYLSWRPLSEGETETRLKALAKSEKLTQAAIKAEWKAFIKGARPKRALVAGGVLESIEGAVTAGYRFNRDGVKPGDIVNALIAFKRIGLTARLDLFDLSIMLEATSPQALIVSIPGAPLHNLGEAVRLRDELLSPLVGFIALKDNVTFSENMVLAALKFVAHARRYHSMQDWLEAHGEWDGTPRLHLVLQNTFAAEDTPLNRWTSQALFVGQALRILYPGAKVDVMPVLCGESGKRKSSFVAEIAAGGRERCTDSPVDVHDPRKVLEQTRGKTVVEWAEMEGLGRSDWEAVKAHLTRTTDKGRLAYGRESTEVPRGFINVGTVNGMDFLRSQVGSRRFMPVEVPGLADLSFLREHWSQLWAEAVALAGAIIKGAGDRLPELAVPPDLWESAAALQSRHLKLNTWAQIMEPFLQPFPDAVVKTSDVKKFLIGHGLRSVPDNEIGEALRHLGFKRQASAFEFKGLGKWRGWWRGEKPGAADVDRRLLKVIRNDAIGKPDFTHENSPPKDMSAVDRASQADATPHAPTPGRAVVARTRGVPKAR</sequence>
<evidence type="ECO:0008006" key="6">
    <source>
        <dbReference type="Google" id="ProtNLM"/>
    </source>
</evidence>
<feature type="domain" description="Toprim" evidence="3">
    <location>
        <begin position="146"/>
        <end position="236"/>
    </location>
</feature>
<dbReference type="Proteomes" id="UP000831327">
    <property type="component" value="Chromosome"/>
</dbReference>
<dbReference type="InterPro" id="IPR007936">
    <property type="entry name" value="VapE-like_dom"/>
</dbReference>
<dbReference type="Pfam" id="PF13362">
    <property type="entry name" value="Toprim_3"/>
    <property type="match status" value="1"/>
</dbReference>
<reference evidence="4 5" key="1">
    <citation type="journal article" date="2016" name="Microbes Environ.">
        <title>Phylogenetically diverse aerobic anoxygenic phototrophic bacteria isolated from epilithic biofilms in Tama river, Japan.</title>
        <authorList>
            <person name="Hirose S."/>
            <person name="Matsuura K."/>
            <person name="Haruta S."/>
        </authorList>
    </citation>
    <scope>NUCLEOTIDE SEQUENCE [LARGE SCALE GENOMIC DNA]</scope>
    <source>
        <strain evidence="4 5">S08</strain>
    </source>
</reference>
<evidence type="ECO:0000256" key="1">
    <source>
        <dbReference type="SAM" id="MobiDB-lite"/>
    </source>
</evidence>
<evidence type="ECO:0000259" key="2">
    <source>
        <dbReference type="Pfam" id="PF05272"/>
    </source>
</evidence>
<proteinExistence type="predicted"/>
<dbReference type="InterPro" id="IPR034154">
    <property type="entry name" value="TOPRIM_DnaG/twinkle"/>
</dbReference>
<dbReference type="PANTHER" id="PTHR34985:SF1">
    <property type="entry name" value="SLR0554 PROTEIN"/>
    <property type="match status" value="1"/>
</dbReference>
<dbReference type="Pfam" id="PF05272">
    <property type="entry name" value="VapE-like_dom"/>
    <property type="match status" value="1"/>
</dbReference>
<feature type="region of interest" description="Disordered" evidence="1">
    <location>
        <begin position="745"/>
        <end position="792"/>
    </location>
</feature>
<organism evidence="4 5">
    <name type="scientific">Roseomonas fluvialis</name>
    <dbReference type="NCBI Taxonomy" id="1750527"/>
    <lineage>
        <taxon>Bacteria</taxon>
        <taxon>Pseudomonadati</taxon>
        <taxon>Pseudomonadota</taxon>
        <taxon>Alphaproteobacteria</taxon>
        <taxon>Acetobacterales</taxon>
        <taxon>Roseomonadaceae</taxon>
        <taxon>Roseomonas</taxon>
    </lineage>
</organism>
<dbReference type="EMBL" id="AP025637">
    <property type="protein sequence ID" value="BDG71984.1"/>
    <property type="molecule type" value="Genomic_DNA"/>
</dbReference>
<dbReference type="RefSeq" id="WP_244459203.1">
    <property type="nucleotide sequence ID" value="NZ_AP025637.1"/>
</dbReference>
<protein>
    <recommendedName>
        <fullName evidence="6">Toprim domain-containing protein</fullName>
    </recommendedName>
</protein>
<name>A0ABN6P088_9PROT</name>
<feature type="region of interest" description="Disordered" evidence="1">
    <location>
        <begin position="1"/>
        <end position="30"/>
    </location>
</feature>